<evidence type="ECO:0000256" key="1">
    <source>
        <dbReference type="ARBA" id="ARBA00009670"/>
    </source>
</evidence>
<feature type="domain" description="ABC1 atypical kinase-like" evidence="6">
    <location>
        <begin position="93"/>
        <end position="338"/>
    </location>
</feature>
<dbReference type="PANTHER" id="PTHR43851:SF3">
    <property type="entry name" value="COENZYME Q8"/>
    <property type="match status" value="1"/>
</dbReference>
<proteinExistence type="inferred from homology"/>
<reference evidence="7 8" key="1">
    <citation type="submission" date="2021-01" db="EMBL/GenBank/DDBJ databases">
        <title>WGS of actinomycetes isolated from Thailand.</title>
        <authorList>
            <person name="Thawai C."/>
        </authorList>
    </citation>
    <scope>NUCLEOTIDE SEQUENCE [LARGE SCALE GENOMIC DNA]</scope>
    <source>
        <strain evidence="7 8">CA3R110</strain>
    </source>
</reference>
<dbReference type="CDD" id="cd13970">
    <property type="entry name" value="ABC1_ADCK3"/>
    <property type="match status" value="1"/>
</dbReference>
<protein>
    <submittedName>
        <fullName evidence="7">AarF/ABC1/UbiB kinase family protein</fullName>
    </submittedName>
</protein>
<sequence>MTDLPRKAITRTAKLAALPLGFAGRATWGLGKRIGGRPAEIVAREVQQRTAEQMFKVLGELKGGAMKLGQAMSVFESALPEEIARPYRAALTKLQEAAPPMPSRTVHTALEERLGPDWPELFQEFDDKPAAAASIGQVHRAVWHDGRTVAVKVQYPGAGEALLSDLSQLSRFARVLGPLVPGLDVKPLIAELRERVAEELDYELEAASQRIHAEEYAQDTEIVVPEVVHQSDQILVTEWLEGVPLSEVIADGTQEERDRAGQLLARFLFSGASRTGLLHADPHPGNFRLLTGHAPDGPPEQWKLGVLDFGSVNRLPGGLPEPIGIALRMALENDAAGVYDLMRGEGFVKPTIELDPDDLLDFLLPMLEPAQVDAFVFDRQWLRSQAARVADRHSPVYELGNQLNLPPAYLLIHRVTLSTIGVLCQLGATVRMRDELEAWVPGFAADPESEDRDEEDAQEGPAADAGEEASDGAEEEPEAAETSA</sequence>
<dbReference type="InterPro" id="IPR011009">
    <property type="entry name" value="Kinase-like_dom_sf"/>
</dbReference>
<dbReference type="SUPFAM" id="SSF56112">
    <property type="entry name" value="Protein kinase-like (PK-like)"/>
    <property type="match status" value="1"/>
</dbReference>
<comment type="similarity">
    <text evidence="1">Belongs to the protein kinase superfamily. ADCK protein kinase family.</text>
</comment>
<evidence type="ECO:0000313" key="8">
    <source>
        <dbReference type="Proteomes" id="UP000621510"/>
    </source>
</evidence>
<gene>
    <name evidence="7" type="ORF">JK364_34525</name>
</gene>
<dbReference type="RefSeq" id="WP_201855294.1">
    <property type="nucleotide sequence ID" value="NZ_JAERRG010000017.1"/>
</dbReference>
<evidence type="ECO:0000256" key="4">
    <source>
        <dbReference type="ARBA" id="ARBA00022840"/>
    </source>
</evidence>
<dbReference type="EMBL" id="JAERRG010000017">
    <property type="protein sequence ID" value="MBL1117461.1"/>
    <property type="molecule type" value="Genomic_DNA"/>
</dbReference>
<keyword evidence="8" id="KW-1185">Reference proteome</keyword>
<dbReference type="InterPro" id="IPR051409">
    <property type="entry name" value="Atypical_kinase_ADCK"/>
</dbReference>
<evidence type="ECO:0000259" key="6">
    <source>
        <dbReference type="Pfam" id="PF03109"/>
    </source>
</evidence>
<dbReference type="PANTHER" id="PTHR43851">
    <property type="match status" value="1"/>
</dbReference>
<keyword evidence="7" id="KW-0418">Kinase</keyword>
<feature type="compositionally biased region" description="Acidic residues" evidence="5">
    <location>
        <begin position="447"/>
        <end position="458"/>
    </location>
</feature>
<dbReference type="InterPro" id="IPR004147">
    <property type="entry name" value="ABC1_dom"/>
</dbReference>
<evidence type="ECO:0000256" key="2">
    <source>
        <dbReference type="ARBA" id="ARBA00022679"/>
    </source>
</evidence>
<dbReference type="InterPro" id="IPR034646">
    <property type="entry name" value="ADCK3_dom"/>
</dbReference>
<accession>A0ABS1Q0L8</accession>
<dbReference type="Pfam" id="PF03109">
    <property type="entry name" value="ABC1"/>
    <property type="match status" value="1"/>
</dbReference>
<evidence type="ECO:0000313" key="7">
    <source>
        <dbReference type="EMBL" id="MBL1117461.1"/>
    </source>
</evidence>
<keyword evidence="2" id="KW-0808">Transferase</keyword>
<dbReference type="Proteomes" id="UP000621510">
    <property type="component" value="Unassembled WGS sequence"/>
</dbReference>
<dbReference type="GO" id="GO:0016301">
    <property type="term" value="F:kinase activity"/>
    <property type="evidence" value="ECO:0007669"/>
    <property type="project" value="UniProtKB-KW"/>
</dbReference>
<evidence type="ECO:0000256" key="3">
    <source>
        <dbReference type="ARBA" id="ARBA00022741"/>
    </source>
</evidence>
<name>A0ABS1Q0L8_9ACTN</name>
<keyword evidence="3" id="KW-0547">Nucleotide-binding</keyword>
<evidence type="ECO:0000256" key="5">
    <source>
        <dbReference type="SAM" id="MobiDB-lite"/>
    </source>
</evidence>
<feature type="region of interest" description="Disordered" evidence="5">
    <location>
        <begin position="442"/>
        <end position="484"/>
    </location>
</feature>
<organism evidence="7 8">
    <name type="scientific">Streptomyces endocoffeicus</name>
    <dbReference type="NCBI Taxonomy" id="2898945"/>
    <lineage>
        <taxon>Bacteria</taxon>
        <taxon>Bacillati</taxon>
        <taxon>Actinomycetota</taxon>
        <taxon>Actinomycetes</taxon>
        <taxon>Kitasatosporales</taxon>
        <taxon>Streptomycetaceae</taxon>
        <taxon>Streptomyces</taxon>
    </lineage>
</organism>
<keyword evidence="4" id="KW-0067">ATP-binding</keyword>
<feature type="compositionally biased region" description="Acidic residues" evidence="5">
    <location>
        <begin position="465"/>
        <end position="484"/>
    </location>
</feature>
<comment type="caution">
    <text evidence="7">The sequence shown here is derived from an EMBL/GenBank/DDBJ whole genome shotgun (WGS) entry which is preliminary data.</text>
</comment>